<dbReference type="FunFam" id="3.30.200.20:FF:000375">
    <property type="entry name" value="Cell division related protein kinase 2"/>
    <property type="match status" value="1"/>
</dbReference>
<dbReference type="AlphaFoldDB" id="A0A6H5HCC1"/>
<dbReference type="PROSITE" id="PS00107">
    <property type="entry name" value="PROTEIN_KINASE_ATP"/>
    <property type="match status" value="1"/>
</dbReference>
<name>A0A6H5HCC1_9HEMI</name>
<sequence>MSLDDYLRLEKIGEGTYGVVFKAKEKSTGRLVAIKKVRMDIEDDGIPSTSMREISILKELQVHPNVVGLMKVIDETEGRLYLIFEYLTMDLKKYLDSLAPNTYLDQFQLQSFTYQLCQAMLFCHQRRVIHSFLGVRPLNSNFMFCDTRKNNVPTSQIYRRQFQGLHNGTIWHAKGMFEMRCGPAVGNDVADVGVEPHTFRRPVIRIFLMALSTVENPIIIYLDHWILHRRSGFLPADNHISRILTFLLRWWTFPYSKTHMSSLPGPLANRTGEFLQRTDRDWLAPMEGDLCAAAQLTADSCSSHCGVYFSCELVMLEEEVEIASAVVVLAAASKKRKRSIWQREYFSRRDLSTAVASELLLDNWLFVNFARMSKSDFELLVGMVGPKIQKADTEKRKAIPVSTRLAITLRFLATGDSYHSLMYLFRVHYSTISLIVREVLEALIEGLKDYIKRGRRSCQPHRRNRNGLQCRRSRHRSRHCGIAIQVQRRTRRTVKSVLQCRQPKWPELVISKPATWKEPRIRHKHLDTKEIWIAIGKYRAALLQARSAWPLPNMSESSDEEEWPVSAEWLGRVLSEYHGADVTVDEYRLAQKESALSDILSVVVKYKPGGSGGEEPVTRALVLKLLPRDPFSRFFVTEAQFDLREIKFYTKVAPELHEFQRAHLTEGAPLIELQIPKCYHAKYSPPDSSDGSEDATLESVLVLENLKFSGYDVAEFARGLSLDQAKAALAAVAKLHALSLVMKVKQGTPLDQKYPFLFQTARATDSYQQLVERGLPQLALFLESRPGYASVMAALASLKNDTKELISSLLAPHEPLALITHTDFWCNNLLFKDDNTCCILDWQMVTYSRPTNDVALLIVSSVPTELRRRHTTTLLDSYWSQFTNLARQLSLDVTGELGYTRDDLTRDFRRSQLLALLLCIGSVDVALGDPITEQRLLDLLQDLHDDGILTKDILGSRTRI</sequence>
<dbReference type="InterPro" id="IPR015897">
    <property type="entry name" value="CHK_kinase-like"/>
</dbReference>
<keyword evidence="7 10" id="KW-0067">ATP-binding</keyword>
<evidence type="ECO:0000256" key="1">
    <source>
        <dbReference type="ARBA" id="ARBA00006485"/>
    </source>
</evidence>
<protein>
    <recommendedName>
        <fullName evidence="2">cyclin-dependent kinase</fullName>
        <ecNumber evidence="2">2.7.11.22</ecNumber>
    </recommendedName>
</protein>
<dbReference type="Gene3D" id="3.30.200.20">
    <property type="entry name" value="Phosphorylase Kinase, domain 1"/>
    <property type="match status" value="1"/>
</dbReference>
<keyword evidence="5 10" id="KW-0547">Nucleotide-binding</keyword>
<dbReference type="InterPro" id="IPR011009">
    <property type="entry name" value="Kinase-like_dom_sf"/>
</dbReference>
<dbReference type="EC" id="2.7.11.22" evidence="2"/>
<organism evidence="12 13">
    <name type="scientific">Nesidiocoris tenuis</name>
    <dbReference type="NCBI Taxonomy" id="355587"/>
    <lineage>
        <taxon>Eukaryota</taxon>
        <taxon>Metazoa</taxon>
        <taxon>Ecdysozoa</taxon>
        <taxon>Arthropoda</taxon>
        <taxon>Hexapoda</taxon>
        <taxon>Insecta</taxon>
        <taxon>Pterygota</taxon>
        <taxon>Neoptera</taxon>
        <taxon>Paraneoptera</taxon>
        <taxon>Hemiptera</taxon>
        <taxon>Heteroptera</taxon>
        <taxon>Panheteroptera</taxon>
        <taxon>Cimicomorpha</taxon>
        <taxon>Miridae</taxon>
        <taxon>Dicyphina</taxon>
        <taxon>Nesidiocoris</taxon>
    </lineage>
</organism>
<dbReference type="Pfam" id="PF02958">
    <property type="entry name" value="EcKL"/>
    <property type="match status" value="1"/>
</dbReference>
<evidence type="ECO:0000256" key="10">
    <source>
        <dbReference type="PROSITE-ProRule" id="PRU10141"/>
    </source>
</evidence>
<evidence type="ECO:0000313" key="13">
    <source>
        <dbReference type="Proteomes" id="UP000479000"/>
    </source>
</evidence>
<evidence type="ECO:0000256" key="6">
    <source>
        <dbReference type="ARBA" id="ARBA00022777"/>
    </source>
</evidence>
<dbReference type="InterPro" id="IPR000719">
    <property type="entry name" value="Prot_kinase_dom"/>
</dbReference>
<evidence type="ECO:0000256" key="2">
    <source>
        <dbReference type="ARBA" id="ARBA00012425"/>
    </source>
</evidence>
<dbReference type="PANTHER" id="PTHR11012:SF58">
    <property type="entry name" value="CHK KINASE-LIKE DOMAIN-CONTAINING PROTEIN"/>
    <property type="match status" value="1"/>
</dbReference>
<comment type="similarity">
    <text evidence="1">Belongs to the protein kinase superfamily. CMGC Ser/Thr protein kinase family. CDC2/CDKX subfamily.</text>
</comment>
<dbReference type="SUPFAM" id="SSF56112">
    <property type="entry name" value="Protein kinase-like (PK-like)"/>
    <property type="match status" value="2"/>
</dbReference>
<evidence type="ECO:0000256" key="9">
    <source>
        <dbReference type="ARBA" id="ARBA00048367"/>
    </source>
</evidence>
<evidence type="ECO:0000259" key="11">
    <source>
        <dbReference type="PROSITE" id="PS50011"/>
    </source>
</evidence>
<dbReference type="Gene3D" id="3.90.1200.10">
    <property type="match status" value="1"/>
</dbReference>
<reference evidence="12 13" key="1">
    <citation type="submission" date="2020-02" db="EMBL/GenBank/DDBJ databases">
        <authorList>
            <person name="Ferguson B K."/>
        </authorList>
    </citation>
    <scope>NUCLEOTIDE SEQUENCE [LARGE SCALE GENOMIC DNA]</scope>
</reference>
<keyword evidence="3" id="KW-0723">Serine/threonine-protein kinase</keyword>
<proteinExistence type="inferred from homology"/>
<evidence type="ECO:0000313" key="12">
    <source>
        <dbReference type="EMBL" id="CAB0014409.1"/>
    </source>
</evidence>
<keyword evidence="13" id="KW-1185">Reference proteome</keyword>
<evidence type="ECO:0000256" key="7">
    <source>
        <dbReference type="ARBA" id="ARBA00022840"/>
    </source>
</evidence>
<comment type="catalytic activity">
    <reaction evidence="8">
        <text>L-threonyl-[protein] + ATP = O-phospho-L-threonyl-[protein] + ADP + H(+)</text>
        <dbReference type="Rhea" id="RHEA:46608"/>
        <dbReference type="Rhea" id="RHEA-COMP:11060"/>
        <dbReference type="Rhea" id="RHEA-COMP:11605"/>
        <dbReference type="ChEBI" id="CHEBI:15378"/>
        <dbReference type="ChEBI" id="CHEBI:30013"/>
        <dbReference type="ChEBI" id="CHEBI:30616"/>
        <dbReference type="ChEBI" id="CHEBI:61977"/>
        <dbReference type="ChEBI" id="CHEBI:456216"/>
        <dbReference type="EC" id="2.7.11.22"/>
    </reaction>
</comment>
<dbReference type="GO" id="GO:0005524">
    <property type="term" value="F:ATP binding"/>
    <property type="evidence" value="ECO:0007669"/>
    <property type="project" value="UniProtKB-UniRule"/>
</dbReference>
<keyword evidence="6" id="KW-0418">Kinase</keyword>
<dbReference type="PROSITE" id="PS50011">
    <property type="entry name" value="PROTEIN_KINASE_DOM"/>
    <property type="match status" value="1"/>
</dbReference>
<dbReference type="EMBL" id="CADCXU010027785">
    <property type="protein sequence ID" value="CAB0014409.1"/>
    <property type="molecule type" value="Genomic_DNA"/>
</dbReference>
<comment type="catalytic activity">
    <reaction evidence="9">
        <text>L-seryl-[protein] + ATP = O-phospho-L-seryl-[protein] + ADP + H(+)</text>
        <dbReference type="Rhea" id="RHEA:17989"/>
        <dbReference type="Rhea" id="RHEA-COMP:9863"/>
        <dbReference type="Rhea" id="RHEA-COMP:11604"/>
        <dbReference type="ChEBI" id="CHEBI:15378"/>
        <dbReference type="ChEBI" id="CHEBI:29999"/>
        <dbReference type="ChEBI" id="CHEBI:30616"/>
        <dbReference type="ChEBI" id="CHEBI:83421"/>
        <dbReference type="ChEBI" id="CHEBI:456216"/>
        <dbReference type="EC" id="2.7.11.22"/>
    </reaction>
</comment>
<dbReference type="SMART" id="SM00587">
    <property type="entry name" value="CHK"/>
    <property type="match status" value="1"/>
</dbReference>
<dbReference type="PANTHER" id="PTHR11012">
    <property type="entry name" value="PROTEIN KINASE-LIKE DOMAIN-CONTAINING"/>
    <property type="match status" value="1"/>
</dbReference>
<evidence type="ECO:0000256" key="8">
    <source>
        <dbReference type="ARBA" id="ARBA00047811"/>
    </source>
</evidence>
<dbReference type="InterPro" id="IPR017441">
    <property type="entry name" value="Protein_kinase_ATP_BS"/>
</dbReference>
<dbReference type="Pfam" id="PF00069">
    <property type="entry name" value="Pkinase"/>
    <property type="match status" value="1"/>
</dbReference>
<dbReference type="Proteomes" id="UP000479000">
    <property type="component" value="Unassembled WGS sequence"/>
</dbReference>
<gene>
    <name evidence="12" type="ORF">NTEN_LOCUS18840</name>
</gene>
<evidence type="ECO:0000256" key="5">
    <source>
        <dbReference type="ARBA" id="ARBA00022741"/>
    </source>
</evidence>
<evidence type="ECO:0000256" key="4">
    <source>
        <dbReference type="ARBA" id="ARBA00022679"/>
    </source>
</evidence>
<accession>A0A6H5HCC1</accession>
<evidence type="ECO:0000256" key="3">
    <source>
        <dbReference type="ARBA" id="ARBA00022527"/>
    </source>
</evidence>
<feature type="binding site" evidence="10">
    <location>
        <position position="36"/>
    </location>
    <ligand>
        <name>ATP</name>
        <dbReference type="ChEBI" id="CHEBI:30616"/>
    </ligand>
</feature>
<dbReference type="InterPro" id="IPR004119">
    <property type="entry name" value="EcKL"/>
</dbReference>
<keyword evidence="4" id="KW-0808">Transferase</keyword>
<dbReference type="GO" id="GO:0004693">
    <property type="term" value="F:cyclin-dependent protein serine/threonine kinase activity"/>
    <property type="evidence" value="ECO:0007669"/>
    <property type="project" value="UniProtKB-EC"/>
</dbReference>
<dbReference type="OrthoDB" id="191037at2759"/>
<feature type="domain" description="Protein kinase" evidence="11">
    <location>
        <begin position="6"/>
        <end position="346"/>
    </location>
</feature>